<keyword evidence="1" id="KW-0596">Phosphopantetheine</keyword>
<proteinExistence type="predicted"/>
<dbReference type="Pfam" id="PF07993">
    <property type="entry name" value="NAD_binding_4"/>
    <property type="match status" value="1"/>
</dbReference>
<reference evidence="4" key="2">
    <citation type="submission" date="2023-02" db="EMBL/GenBank/DDBJ databases">
        <authorList>
            <consortium name="DOE Joint Genome Institute"/>
            <person name="Mondo S.J."/>
            <person name="Chang Y."/>
            <person name="Wang Y."/>
            <person name="Ahrendt S."/>
            <person name="Andreopoulos W."/>
            <person name="Barry K."/>
            <person name="Beard J."/>
            <person name="Benny G.L."/>
            <person name="Blankenship S."/>
            <person name="Bonito G."/>
            <person name="Cuomo C."/>
            <person name="Desiro A."/>
            <person name="Gervers K.A."/>
            <person name="Hundley H."/>
            <person name="Kuo A."/>
            <person name="LaButti K."/>
            <person name="Lang B.F."/>
            <person name="Lipzen A."/>
            <person name="O'Donnell K."/>
            <person name="Pangilinan J."/>
            <person name="Reynolds N."/>
            <person name="Sandor L."/>
            <person name="Smith M.W."/>
            <person name="Tsang A."/>
            <person name="Grigoriev I.V."/>
            <person name="Stajich J.E."/>
            <person name="Spatafora J.W."/>
        </authorList>
    </citation>
    <scope>NUCLEOTIDE SEQUENCE</scope>
    <source>
        <strain evidence="4">RSA 2281</strain>
    </source>
</reference>
<accession>A0AAD5P9P2</accession>
<dbReference type="PROSITE" id="PS00455">
    <property type="entry name" value="AMP_BINDING"/>
    <property type="match status" value="1"/>
</dbReference>
<feature type="domain" description="Carrier" evidence="3">
    <location>
        <begin position="558"/>
        <end position="632"/>
    </location>
</feature>
<dbReference type="Proteomes" id="UP001209540">
    <property type="component" value="Unassembled WGS sequence"/>
</dbReference>
<dbReference type="InterPro" id="IPR000873">
    <property type="entry name" value="AMP-dep_synth/lig_dom"/>
</dbReference>
<evidence type="ECO:0000313" key="4">
    <source>
        <dbReference type="EMBL" id="KAI9250966.1"/>
    </source>
</evidence>
<dbReference type="GO" id="GO:0031177">
    <property type="term" value="F:phosphopantetheine binding"/>
    <property type="evidence" value="ECO:0007669"/>
    <property type="project" value="InterPro"/>
</dbReference>
<evidence type="ECO:0000256" key="1">
    <source>
        <dbReference type="ARBA" id="ARBA00022450"/>
    </source>
</evidence>
<dbReference type="SUPFAM" id="SSF47336">
    <property type="entry name" value="ACP-like"/>
    <property type="match status" value="1"/>
</dbReference>
<dbReference type="InterPro" id="IPR051414">
    <property type="entry name" value="Adenylate-forming_Reductase"/>
</dbReference>
<organism evidence="4 5">
    <name type="scientific">Phascolomyces articulosus</name>
    <dbReference type="NCBI Taxonomy" id="60185"/>
    <lineage>
        <taxon>Eukaryota</taxon>
        <taxon>Fungi</taxon>
        <taxon>Fungi incertae sedis</taxon>
        <taxon>Mucoromycota</taxon>
        <taxon>Mucoromycotina</taxon>
        <taxon>Mucoromycetes</taxon>
        <taxon>Mucorales</taxon>
        <taxon>Lichtheimiaceae</taxon>
        <taxon>Phascolomyces</taxon>
    </lineage>
</organism>
<dbReference type="SMART" id="SM00823">
    <property type="entry name" value="PKS_PP"/>
    <property type="match status" value="1"/>
</dbReference>
<dbReference type="PANTHER" id="PTHR43439">
    <property type="entry name" value="PHENYLACETATE-COENZYME A LIGASE"/>
    <property type="match status" value="1"/>
</dbReference>
<keyword evidence="5" id="KW-1185">Reference proteome</keyword>
<dbReference type="SUPFAM" id="SSF51735">
    <property type="entry name" value="NAD(P)-binding Rossmann-fold domains"/>
    <property type="match status" value="1"/>
</dbReference>
<dbReference type="PROSITE" id="PS50075">
    <property type="entry name" value="CARRIER"/>
    <property type="match status" value="1"/>
</dbReference>
<dbReference type="Gene3D" id="3.40.50.12780">
    <property type="entry name" value="N-terminal domain of ligase-like"/>
    <property type="match status" value="1"/>
</dbReference>
<protein>
    <recommendedName>
        <fullName evidence="3">Carrier domain-containing protein</fullName>
    </recommendedName>
</protein>
<dbReference type="Gene3D" id="1.10.1200.10">
    <property type="entry name" value="ACP-like"/>
    <property type="match status" value="1"/>
</dbReference>
<dbReference type="Pfam" id="PF23562">
    <property type="entry name" value="AMP-binding_C_3"/>
    <property type="match status" value="1"/>
</dbReference>
<dbReference type="Gene3D" id="3.40.50.720">
    <property type="entry name" value="NAD(P)-binding Rossmann-like Domain"/>
    <property type="match status" value="1"/>
</dbReference>
<reference evidence="4" key="1">
    <citation type="journal article" date="2022" name="IScience">
        <title>Evolution of zygomycete secretomes and the origins of terrestrial fungal ecologies.</title>
        <authorList>
            <person name="Chang Y."/>
            <person name="Wang Y."/>
            <person name="Mondo S."/>
            <person name="Ahrendt S."/>
            <person name="Andreopoulos W."/>
            <person name="Barry K."/>
            <person name="Beard J."/>
            <person name="Benny G.L."/>
            <person name="Blankenship S."/>
            <person name="Bonito G."/>
            <person name="Cuomo C."/>
            <person name="Desiro A."/>
            <person name="Gervers K.A."/>
            <person name="Hundley H."/>
            <person name="Kuo A."/>
            <person name="LaButti K."/>
            <person name="Lang B.F."/>
            <person name="Lipzen A."/>
            <person name="O'Donnell K."/>
            <person name="Pangilinan J."/>
            <person name="Reynolds N."/>
            <person name="Sandor L."/>
            <person name="Smith M.E."/>
            <person name="Tsang A."/>
            <person name="Grigoriev I.V."/>
            <person name="Stajich J.E."/>
            <person name="Spatafora J.W."/>
        </authorList>
    </citation>
    <scope>NUCLEOTIDE SEQUENCE</scope>
    <source>
        <strain evidence="4">RSA 2281</strain>
    </source>
</reference>
<dbReference type="InterPro" id="IPR036291">
    <property type="entry name" value="NAD(P)-bd_dom_sf"/>
</dbReference>
<dbReference type="AlphaFoldDB" id="A0AAD5P9P2"/>
<dbReference type="Pfam" id="PF00550">
    <property type="entry name" value="PP-binding"/>
    <property type="match status" value="1"/>
</dbReference>
<evidence type="ECO:0000256" key="2">
    <source>
        <dbReference type="ARBA" id="ARBA00022553"/>
    </source>
</evidence>
<dbReference type="Pfam" id="PF00501">
    <property type="entry name" value="AMP-binding"/>
    <property type="match status" value="1"/>
</dbReference>
<keyword evidence="2" id="KW-0597">Phosphoprotein</keyword>
<gene>
    <name evidence="4" type="ORF">BDA99DRAFT_469417</name>
</gene>
<comment type="caution">
    <text evidence="4">The sequence shown here is derived from an EMBL/GenBank/DDBJ whole genome shotgun (WGS) entry which is preliminary data.</text>
</comment>
<evidence type="ECO:0000313" key="5">
    <source>
        <dbReference type="Proteomes" id="UP001209540"/>
    </source>
</evidence>
<dbReference type="InterPro" id="IPR013120">
    <property type="entry name" value="FAR_NAD-bd"/>
</dbReference>
<dbReference type="PANTHER" id="PTHR43439:SF2">
    <property type="entry name" value="ENZYME, PUTATIVE (JCVI)-RELATED"/>
    <property type="match status" value="1"/>
</dbReference>
<dbReference type="InterPro" id="IPR020806">
    <property type="entry name" value="PKS_PP-bd"/>
</dbReference>
<dbReference type="SUPFAM" id="SSF56801">
    <property type="entry name" value="Acetyl-CoA synthetase-like"/>
    <property type="match status" value="1"/>
</dbReference>
<dbReference type="InterPro" id="IPR020845">
    <property type="entry name" value="AMP-binding_CS"/>
</dbReference>
<sequence>MAFEAFDYNQYYSFINLFEKQAERYSDNIYIRYQLPNTQETKTLTYLQADRISTNLANEWGPLLKGITTVGLVADHSIYYLIAMLAIFKLQPILLALSPRNSVEANIDLMTKTDAHFIIASSKYATAANQCAKKVPGGCSFKVLEPFDLEKLDNDLHSTTTKDTCIKRASETASPKDIEKIALIIHSSGSTSFPKPIRLSNRYLYWLTQLLTFQIQQDTPFMEASDVMLSPMPLFHVFGTFLHFMPIFFGASCLILGKLLPTPREIAMAIDKHNVTLMGLPPMILEQIAEYIEDAPESEGIFQRIKFCIYGGAALRRQVGDYLNSKGMNVRGAYGTTEINAMSVSNMSRNNTEWYALKPAKQILPYCIWEPYDDAKGIYHLVIKADCPSIATNVGNRPNGDYATNDLFMEDPPKSGYWRHLGRNDDTLVMENGEKTNPVPMEHQINTAKVVKCCTVLGENRQCTATLVELELEQAMKYRPEDIISQVHEAVERANTAAPSHSMILPQMVYILPLNRHLPKTLKGNVVRKRAIQEYKEEIEKMYNDFLQGPGTTTTRDDAQIDIAAFLAQSATQVLHKNEIDVNTSLFNYGLNSLLAIQLRNKIASQFENVPSNFLFEHPTLTSMEEALMTNKIPDQDKQREARYQDTQTLLNNYLKRAEADFPVATTNMVASNDEQQTVMLSGATGSLGAFMLRDMILSPQVKKIYCLVRGKNLMQRLKKSFQDRLLDISLLENSNKVEALSMQLDKPYLGWDEATYNKLKNEVTIVQHCAWLLDFNQPVQHFDRECIQGLYNLLQFAYRKMNPMHVHVVSSISATAAYGKATISELPSPKDPHVAMPMGYAQSKYIVEHLFDYLTKQKNFPCIVERMGQVCGDTEHGVWNTSEQYPLLFIGGNQLGLMPKLSSVNVDWLPVDFAATSIVDIMLKMRHTELVSLQQQAFFHIVNPSRVQWSDVLNAMQALGMKFDIVEPEQWVEALSKHQENPAYRLMSFFEANFKSSSQETAEQAMPVWETEKTVQVSPVLSKAPPFGKALLKKHLAFWRHVGFYSPL</sequence>
<dbReference type="InterPro" id="IPR036736">
    <property type="entry name" value="ACP-like_sf"/>
</dbReference>
<dbReference type="InterPro" id="IPR042099">
    <property type="entry name" value="ANL_N_sf"/>
</dbReference>
<dbReference type="EMBL" id="JAIXMP010000031">
    <property type="protein sequence ID" value="KAI9250966.1"/>
    <property type="molecule type" value="Genomic_DNA"/>
</dbReference>
<name>A0AAD5P9P2_9FUNG</name>
<evidence type="ECO:0000259" key="3">
    <source>
        <dbReference type="PROSITE" id="PS50075"/>
    </source>
</evidence>
<dbReference type="InterPro" id="IPR009081">
    <property type="entry name" value="PP-bd_ACP"/>
</dbReference>